<name>A0A9P6AMR9_9AGAM</name>
<evidence type="ECO:0000313" key="2">
    <source>
        <dbReference type="Proteomes" id="UP000886523"/>
    </source>
</evidence>
<reference evidence="1" key="1">
    <citation type="journal article" date="2020" name="Nat. Commun.">
        <title>Large-scale genome sequencing of mycorrhizal fungi provides insights into the early evolution of symbiotic traits.</title>
        <authorList>
            <person name="Miyauchi S."/>
            <person name="Kiss E."/>
            <person name="Kuo A."/>
            <person name="Drula E."/>
            <person name="Kohler A."/>
            <person name="Sanchez-Garcia M."/>
            <person name="Morin E."/>
            <person name="Andreopoulos B."/>
            <person name="Barry K.W."/>
            <person name="Bonito G."/>
            <person name="Buee M."/>
            <person name="Carver A."/>
            <person name="Chen C."/>
            <person name="Cichocki N."/>
            <person name="Clum A."/>
            <person name="Culley D."/>
            <person name="Crous P.W."/>
            <person name="Fauchery L."/>
            <person name="Girlanda M."/>
            <person name="Hayes R.D."/>
            <person name="Keri Z."/>
            <person name="LaButti K."/>
            <person name="Lipzen A."/>
            <person name="Lombard V."/>
            <person name="Magnuson J."/>
            <person name="Maillard F."/>
            <person name="Murat C."/>
            <person name="Nolan M."/>
            <person name="Ohm R.A."/>
            <person name="Pangilinan J."/>
            <person name="Pereira M.F."/>
            <person name="Perotto S."/>
            <person name="Peter M."/>
            <person name="Pfister S."/>
            <person name="Riley R."/>
            <person name="Sitrit Y."/>
            <person name="Stielow J.B."/>
            <person name="Szollosi G."/>
            <person name="Zifcakova L."/>
            <person name="Stursova M."/>
            <person name="Spatafora J.W."/>
            <person name="Tedersoo L."/>
            <person name="Vaario L.M."/>
            <person name="Yamada A."/>
            <person name="Yan M."/>
            <person name="Wang P."/>
            <person name="Xu J."/>
            <person name="Bruns T."/>
            <person name="Baldrian P."/>
            <person name="Vilgalys R."/>
            <person name="Dunand C."/>
            <person name="Henrissat B."/>
            <person name="Grigoriev I.V."/>
            <person name="Hibbett D."/>
            <person name="Nagy L.G."/>
            <person name="Martin F.M."/>
        </authorList>
    </citation>
    <scope>NUCLEOTIDE SEQUENCE</scope>
    <source>
        <strain evidence="1">UP504</strain>
    </source>
</reference>
<evidence type="ECO:0000313" key="1">
    <source>
        <dbReference type="EMBL" id="KAF9508700.1"/>
    </source>
</evidence>
<dbReference type="EMBL" id="MU129053">
    <property type="protein sequence ID" value="KAF9508700.1"/>
    <property type="molecule type" value="Genomic_DNA"/>
</dbReference>
<keyword evidence="2" id="KW-1185">Reference proteome</keyword>
<dbReference type="AlphaFoldDB" id="A0A9P6AMR9"/>
<accession>A0A9P6AMR9</accession>
<dbReference type="Proteomes" id="UP000886523">
    <property type="component" value="Unassembled WGS sequence"/>
</dbReference>
<proteinExistence type="predicted"/>
<sequence>MSPSALRMWLTMEGHQRRVSKVFVIRRTGESTTLRAGTSFQPSFLVRLSRPHLFMLKRKRIFTEHSRLPTEDSAHAAQTILTHASHRQTWQHWSLRFSTLPAPNTMTYPTSLTTKPDCTWLTTPPSTMDQFWTFGKILESHLIFTLASSCLLNSDTHIWPPHYSASLFEPTIIVMRFPLVGVRNTIPASPRYSEIEKHRALIRAKSMSPLTLVKAPRTVLQRHSLAGHPH</sequence>
<gene>
    <name evidence="1" type="ORF">BS47DRAFT_1397604</name>
</gene>
<comment type="caution">
    <text evidence="1">The sequence shown here is derived from an EMBL/GenBank/DDBJ whole genome shotgun (WGS) entry which is preliminary data.</text>
</comment>
<organism evidence="1 2">
    <name type="scientific">Hydnum rufescens UP504</name>
    <dbReference type="NCBI Taxonomy" id="1448309"/>
    <lineage>
        <taxon>Eukaryota</taxon>
        <taxon>Fungi</taxon>
        <taxon>Dikarya</taxon>
        <taxon>Basidiomycota</taxon>
        <taxon>Agaricomycotina</taxon>
        <taxon>Agaricomycetes</taxon>
        <taxon>Cantharellales</taxon>
        <taxon>Hydnaceae</taxon>
        <taxon>Hydnum</taxon>
    </lineage>
</organism>
<protein>
    <submittedName>
        <fullName evidence="1">Uncharacterized protein</fullName>
    </submittedName>
</protein>